<feature type="transmembrane region" description="Helical" evidence="4">
    <location>
        <begin position="207"/>
        <end position="227"/>
    </location>
</feature>
<feature type="transmembrane region" description="Helical" evidence="4">
    <location>
        <begin position="247"/>
        <end position="268"/>
    </location>
</feature>
<dbReference type="Gene3D" id="1.10.10.10">
    <property type="entry name" value="Winged helix-like DNA-binding domain superfamily/Winged helix DNA-binding domain"/>
    <property type="match status" value="1"/>
</dbReference>
<sequence>MRLLLLFLLPITTFCQNAIWLSSDLQKQEIREHLFVLKDSSNALTINSLLKAEQDFFYLSNMAIPNFGWGKRTGWVRLEIGSKADSRYLFQVNSAIFDELGFYVVQDKQIIQSVENLSCLTPIINRPYVHRDFVFPMHLKAGETYTIYLKGKNLLNSIKFPLIVWNPKAFEKSDRQLNFFWGIIIGILLLVVVGNCIIAYLLNMRIFYFYGMYVLSLILLFLHLDGFLYEYLPAKLFRNSIIDLTPYFSYSIFFWSILFIISFTKLSLSDRPFFERLLRILSIIFWILLIPSVFSPLWLDEATDTYLQFSGWTGRIFFISVLVLLYITVLASVRKNTMSRVYLIAVIPPLLSYILPQYFNHIFDIWIVQPYAYLFGFLLEIIILSVAMIVRVKEYLFLNLKKDTTEVQTHPVAIAEQKNVIEKEVLSKREIEILTAFAKGFTYQDISDAMFISPHTVRTHLKNIYQKLDISSKAEAVKVAIDRGWL</sequence>
<evidence type="ECO:0000313" key="7">
    <source>
        <dbReference type="EMBL" id="RYU93698.1"/>
    </source>
</evidence>
<dbReference type="InterPro" id="IPR016032">
    <property type="entry name" value="Sig_transdc_resp-reg_C-effctor"/>
</dbReference>
<dbReference type="SUPFAM" id="SSF46894">
    <property type="entry name" value="C-terminal effector domain of the bipartite response regulators"/>
    <property type="match status" value="1"/>
</dbReference>
<organism evidence="7 8">
    <name type="scientific">Emticicia agri</name>
    <dbReference type="NCBI Taxonomy" id="2492393"/>
    <lineage>
        <taxon>Bacteria</taxon>
        <taxon>Pseudomonadati</taxon>
        <taxon>Bacteroidota</taxon>
        <taxon>Cytophagia</taxon>
        <taxon>Cytophagales</taxon>
        <taxon>Leadbetterellaceae</taxon>
        <taxon>Emticicia</taxon>
    </lineage>
</organism>
<keyword evidence="2" id="KW-0238">DNA-binding</keyword>
<dbReference type="Pfam" id="PF07696">
    <property type="entry name" value="7TMR-DISMED2"/>
    <property type="match status" value="1"/>
</dbReference>
<keyword evidence="1" id="KW-0805">Transcription regulation</keyword>
<dbReference type="InterPro" id="IPR011623">
    <property type="entry name" value="7TMR_DISM_rcpt_extracell_dom1"/>
</dbReference>
<dbReference type="Pfam" id="PF00196">
    <property type="entry name" value="GerE"/>
    <property type="match status" value="1"/>
</dbReference>
<keyword evidence="8" id="KW-1185">Reference proteome</keyword>
<dbReference type="Gene3D" id="2.60.40.2380">
    <property type="match status" value="1"/>
</dbReference>
<accession>A0A4Q5LVG7</accession>
<evidence type="ECO:0000313" key="8">
    <source>
        <dbReference type="Proteomes" id="UP000293162"/>
    </source>
</evidence>
<evidence type="ECO:0000256" key="3">
    <source>
        <dbReference type="ARBA" id="ARBA00023163"/>
    </source>
</evidence>
<dbReference type="RefSeq" id="WP_130023201.1">
    <property type="nucleotide sequence ID" value="NZ_SEWF01000039.1"/>
</dbReference>
<dbReference type="InterPro" id="IPR036388">
    <property type="entry name" value="WH-like_DNA-bd_sf"/>
</dbReference>
<keyword evidence="5" id="KW-0732">Signal</keyword>
<dbReference type="EMBL" id="SEWF01000039">
    <property type="protein sequence ID" value="RYU93698.1"/>
    <property type="molecule type" value="Genomic_DNA"/>
</dbReference>
<evidence type="ECO:0000256" key="2">
    <source>
        <dbReference type="ARBA" id="ARBA00023125"/>
    </source>
</evidence>
<dbReference type="GO" id="GO:0006355">
    <property type="term" value="P:regulation of DNA-templated transcription"/>
    <property type="evidence" value="ECO:0007669"/>
    <property type="project" value="InterPro"/>
</dbReference>
<dbReference type="Pfam" id="PF07695">
    <property type="entry name" value="7TMR-DISM_7TM"/>
    <property type="match status" value="1"/>
</dbReference>
<dbReference type="PROSITE" id="PS50043">
    <property type="entry name" value="HTH_LUXR_2"/>
    <property type="match status" value="1"/>
</dbReference>
<keyword evidence="4" id="KW-0472">Membrane</keyword>
<dbReference type="PANTHER" id="PTHR44688">
    <property type="entry name" value="DNA-BINDING TRANSCRIPTIONAL ACTIVATOR DEVR_DOSR"/>
    <property type="match status" value="1"/>
</dbReference>
<dbReference type="InterPro" id="IPR011622">
    <property type="entry name" value="7TMR_DISM_rcpt_extracell_dom2"/>
</dbReference>
<dbReference type="PANTHER" id="PTHR44688:SF16">
    <property type="entry name" value="DNA-BINDING TRANSCRIPTIONAL ACTIVATOR DEVR_DOSR"/>
    <property type="match status" value="1"/>
</dbReference>
<name>A0A4Q5LVG7_9BACT</name>
<dbReference type="OrthoDB" id="966138at2"/>
<keyword evidence="3" id="KW-0804">Transcription</keyword>
<evidence type="ECO:0000256" key="4">
    <source>
        <dbReference type="SAM" id="Phobius"/>
    </source>
</evidence>
<dbReference type="CDD" id="cd06170">
    <property type="entry name" value="LuxR_C_like"/>
    <property type="match status" value="1"/>
</dbReference>
<dbReference type="AlphaFoldDB" id="A0A4Q5LVG7"/>
<evidence type="ECO:0000259" key="6">
    <source>
        <dbReference type="PROSITE" id="PS50043"/>
    </source>
</evidence>
<dbReference type="GO" id="GO:0003677">
    <property type="term" value="F:DNA binding"/>
    <property type="evidence" value="ECO:0007669"/>
    <property type="project" value="UniProtKB-KW"/>
</dbReference>
<comment type="caution">
    <text evidence="7">The sequence shown here is derived from an EMBL/GenBank/DDBJ whole genome shotgun (WGS) entry which is preliminary data.</text>
</comment>
<feature type="chain" id="PRO_5020702436" description="HTH luxR-type domain-containing protein" evidence="5">
    <location>
        <begin position="19"/>
        <end position="486"/>
    </location>
</feature>
<keyword evidence="4" id="KW-1133">Transmembrane helix</keyword>
<feature type="domain" description="HTH luxR-type" evidence="6">
    <location>
        <begin position="419"/>
        <end position="484"/>
    </location>
</feature>
<dbReference type="PRINTS" id="PR00038">
    <property type="entry name" value="HTHLUXR"/>
</dbReference>
<dbReference type="SMART" id="SM00421">
    <property type="entry name" value="HTH_LUXR"/>
    <property type="match status" value="1"/>
</dbReference>
<proteinExistence type="predicted"/>
<feature type="transmembrane region" description="Helical" evidence="4">
    <location>
        <begin position="179"/>
        <end position="202"/>
    </location>
</feature>
<evidence type="ECO:0000256" key="5">
    <source>
        <dbReference type="SAM" id="SignalP"/>
    </source>
</evidence>
<evidence type="ECO:0000256" key="1">
    <source>
        <dbReference type="ARBA" id="ARBA00023015"/>
    </source>
</evidence>
<feature type="signal peptide" evidence="5">
    <location>
        <begin position="1"/>
        <end position="18"/>
    </location>
</feature>
<dbReference type="PROSITE" id="PS00622">
    <property type="entry name" value="HTH_LUXR_1"/>
    <property type="match status" value="1"/>
</dbReference>
<feature type="transmembrane region" description="Helical" evidence="4">
    <location>
        <begin position="341"/>
        <end position="359"/>
    </location>
</feature>
<feature type="transmembrane region" description="Helical" evidence="4">
    <location>
        <begin position="280"/>
        <end position="299"/>
    </location>
</feature>
<reference evidence="7 8" key="1">
    <citation type="submission" date="2019-02" db="EMBL/GenBank/DDBJ databases">
        <title>Bacterial novel species Emticicia sp. 17J42-9 isolated from soil.</title>
        <authorList>
            <person name="Jung H.-Y."/>
        </authorList>
    </citation>
    <scope>NUCLEOTIDE SEQUENCE [LARGE SCALE GENOMIC DNA]</scope>
    <source>
        <strain evidence="7 8">17J42-9</strain>
    </source>
</reference>
<dbReference type="Proteomes" id="UP000293162">
    <property type="component" value="Unassembled WGS sequence"/>
</dbReference>
<feature type="transmembrane region" description="Helical" evidence="4">
    <location>
        <begin position="311"/>
        <end position="329"/>
    </location>
</feature>
<protein>
    <recommendedName>
        <fullName evidence="6">HTH luxR-type domain-containing protein</fullName>
    </recommendedName>
</protein>
<gene>
    <name evidence="7" type="ORF">EWM59_20905</name>
</gene>
<keyword evidence="4" id="KW-0812">Transmembrane</keyword>
<feature type="transmembrane region" description="Helical" evidence="4">
    <location>
        <begin position="371"/>
        <end position="392"/>
    </location>
</feature>
<dbReference type="InterPro" id="IPR000792">
    <property type="entry name" value="Tscrpt_reg_LuxR_C"/>
</dbReference>